<organism evidence="2">
    <name type="scientific">marine metagenome</name>
    <dbReference type="NCBI Taxonomy" id="408172"/>
    <lineage>
        <taxon>unclassified sequences</taxon>
        <taxon>metagenomes</taxon>
        <taxon>ecological metagenomes</taxon>
    </lineage>
</organism>
<dbReference type="PROSITE" id="PS00061">
    <property type="entry name" value="ADH_SHORT"/>
    <property type="match status" value="1"/>
</dbReference>
<dbReference type="Gene3D" id="3.40.50.720">
    <property type="entry name" value="NAD(P)-binding Rossmann-like Domain"/>
    <property type="match status" value="1"/>
</dbReference>
<dbReference type="CDD" id="cd05233">
    <property type="entry name" value="SDR_c"/>
    <property type="match status" value="1"/>
</dbReference>
<dbReference type="PANTHER" id="PTHR42760:SF122">
    <property type="entry name" value="NAD(P)-BINDING PROTEIN"/>
    <property type="match status" value="1"/>
</dbReference>
<accession>A0A381SBL1</accession>
<proteinExistence type="inferred from homology"/>
<dbReference type="EMBL" id="UINC01002827">
    <property type="protein sequence ID" value="SVA00698.1"/>
    <property type="molecule type" value="Genomic_DNA"/>
</dbReference>
<evidence type="ECO:0000256" key="1">
    <source>
        <dbReference type="ARBA" id="ARBA00006484"/>
    </source>
</evidence>
<dbReference type="GO" id="GO:0006633">
    <property type="term" value="P:fatty acid biosynthetic process"/>
    <property type="evidence" value="ECO:0007669"/>
    <property type="project" value="TreeGrafter"/>
</dbReference>
<gene>
    <name evidence="2" type="ORF">METZ01_LOCUS53552</name>
</gene>
<dbReference type="InterPro" id="IPR002347">
    <property type="entry name" value="SDR_fam"/>
</dbReference>
<dbReference type="GO" id="GO:0048038">
    <property type="term" value="F:quinone binding"/>
    <property type="evidence" value="ECO:0007669"/>
    <property type="project" value="TreeGrafter"/>
</dbReference>
<dbReference type="FunFam" id="3.40.50.720:FF:000084">
    <property type="entry name" value="Short-chain dehydrogenase reductase"/>
    <property type="match status" value="1"/>
</dbReference>
<dbReference type="GO" id="GO:0016616">
    <property type="term" value="F:oxidoreductase activity, acting on the CH-OH group of donors, NAD or NADP as acceptor"/>
    <property type="evidence" value="ECO:0007669"/>
    <property type="project" value="TreeGrafter"/>
</dbReference>
<sequence>VAALTGAASGIGRATAIRLAAEGATVVGLDIDEAGLAGTTEAAGSMDAIVCDVADRAACHAAVEQVVADHGRLDVFGNIAGIARSQHVPDVTEQDWDQMVAVNLSGVFWCAQAAIPHLLKVDGVLINIASNAGLMGQAYTVPYCATKGAVVNMTRALAMEYAKTGLRVNAIAPGAVQTPLVDNYQLPEEIDFSLMAGYIGLREMSRPEDIAAFFAFLASDEARQVHGAILSVDAGLTAG</sequence>
<dbReference type="SUPFAM" id="SSF51735">
    <property type="entry name" value="NAD(P)-binding Rossmann-fold domains"/>
    <property type="match status" value="1"/>
</dbReference>
<reference evidence="2" key="1">
    <citation type="submission" date="2018-05" db="EMBL/GenBank/DDBJ databases">
        <authorList>
            <person name="Lanie J.A."/>
            <person name="Ng W.-L."/>
            <person name="Kazmierczak K.M."/>
            <person name="Andrzejewski T.M."/>
            <person name="Davidsen T.M."/>
            <person name="Wayne K.J."/>
            <person name="Tettelin H."/>
            <person name="Glass J.I."/>
            <person name="Rusch D."/>
            <person name="Podicherti R."/>
            <person name="Tsui H.-C.T."/>
            <person name="Winkler M.E."/>
        </authorList>
    </citation>
    <scope>NUCLEOTIDE SEQUENCE</scope>
</reference>
<comment type="similarity">
    <text evidence="1">Belongs to the short-chain dehydrogenases/reductases (SDR) family.</text>
</comment>
<dbReference type="Pfam" id="PF13561">
    <property type="entry name" value="adh_short_C2"/>
    <property type="match status" value="1"/>
</dbReference>
<dbReference type="PRINTS" id="PR00081">
    <property type="entry name" value="GDHRDH"/>
</dbReference>
<evidence type="ECO:0000313" key="2">
    <source>
        <dbReference type="EMBL" id="SVA00698.1"/>
    </source>
</evidence>
<dbReference type="InterPro" id="IPR020904">
    <property type="entry name" value="Sc_DH/Rdtase_CS"/>
</dbReference>
<dbReference type="InterPro" id="IPR036291">
    <property type="entry name" value="NAD(P)-bd_dom_sf"/>
</dbReference>
<dbReference type="PANTHER" id="PTHR42760">
    <property type="entry name" value="SHORT-CHAIN DEHYDROGENASES/REDUCTASES FAMILY MEMBER"/>
    <property type="match status" value="1"/>
</dbReference>
<feature type="non-terminal residue" evidence="2">
    <location>
        <position position="1"/>
    </location>
</feature>
<dbReference type="AlphaFoldDB" id="A0A381SBL1"/>
<protein>
    <recommendedName>
        <fullName evidence="3">Short-chain dehydrogenase/reductase SDR</fullName>
    </recommendedName>
</protein>
<dbReference type="PRINTS" id="PR00080">
    <property type="entry name" value="SDRFAMILY"/>
</dbReference>
<evidence type="ECO:0008006" key="3">
    <source>
        <dbReference type="Google" id="ProtNLM"/>
    </source>
</evidence>
<name>A0A381SBL1_9ZZZZ</name>